<feature type="region of interest" description="Disordered" evidence="1">
    <location>
        <begin position="35"/>
        <end position="56"/>
    </location>
</feature>
<sequence length="349" mass="39453">MSTDQQAPRLIGRVQLHDYDPLADVDEDQVLRCRGPETDSMLPDDHDRERQHSSPREQIDALAEQYGVDVDDLLIQSRRRDPMYKGTSADHAKAEWFARLWEQAVEQRESDHIHVRGVHYTVYMSDMDVEPPTDCSWETYDNTQKCYDYLEECAVLARILGYIPLDGIIDKRADTRTVTEYGDHSLEPDPEGLTAPTGVSTPQIPSPEARAGLVFDPEETEYSEWAAERVASSAREQLSFDEVRQSPYHIELWSEKTLPDYIRDGGGLAAECGFNVMVEGEGDLSLTVAYELAQRIEAAGKPAVILYLADFDPKGYDMPANMAGKLAWLKQRGDLKQRVVIERLAVMKA</sequence>
<reference evidence="3" key="1">
    <citation type="submission" date="2012-02" db="EMBL/GenBank/DDBJ databases">
        <title>Complete sequence of chromosome of Natrinema pellirubrum DSM 15624.</title>
        <authorList>
            <person name="Lucas S."/>
            <person name="Han J."/>
            <person name="Lapidus A."/>
            <person name="Cheng J.-F."/>
            <person name="Goodwin L."/>
            <person name="Pitluck S."/>
            <person name="Peters L."/>
            <person name="Teshima H."/>
            <person name="Detter J.C."/>
            <person name="Han C."/>
            <person name="Tapia R."/>
            <person name="Land M."/>
            <person name="Hauser L."/>
            <person name="Kyrpides N."/>
            <person name="Ivanova N."/>
            <person name="Pagani I."/>
            <person name="Sproer C."/>
            <person name="Anderson I."/>
            <person name="Woyke T."/>
        </authorList>
    </citation>
    <scope>NUCLEOTIDE SEQUENCE [LARGE SCALE GENOMIC DNA]</scope>
    <source>
        <strain evidence="3">DSM 15624 / JCM 10476 / NCIMB 786</strain>
    </source>
</reference>
<dbReference type="Proteomes" id="UP000010843">
    <property type="component" value="Chromosome"/>
</dbReference>
<accession>L0JMV8</accession>
<evidence type="ECO:0000256" key="1">
    <source>
        <dbReference type="SAM" id="MobiDB-lite"/>
    </source>
</evidence>
<gene>
    <name evidence="2" type="ordered locus">Natpe_1835</name>
</gene>
<dbReference type="eggNOG" id="arCOG03669">
    <property type="taxonomic scope" value="Archaea"/>
</dbReference>
<organism evidence="2 3">
    <name type="scientific">Natrinema pellirubrum (strain DSM 15624 / CIP 106293 / JCM 10476 / NCIMB 786 / 157)</name>
    <dbReference type="NCBI Taxonomy" id="797303"/>
    <lineage>
        <taxon>Archaea</taxon>
        <taxon>Methanobacteriati</taxon>
        <taxon>Methanobacteriota</taxon>
        <taxon>Stenosarchaea group</taxon>
        <taxon>Halobacteria</taxon>
        <taxon>Halobacteriales</taxon>
        <taxon>Natrialbaceae</taxon>
        <taxon>Natrinema</taxon>
    </lineage>
</organism>
<proteinExistence type="predicted"/>
<evidence type="ECO:0000313" key="3">
    <source>
        <dbReference type="Proteomes" id="UP000010843"/>
    </source>
</evidence>
<dbReference type="EMBL" id="CP003372">
    <property type="protein sequence ID" value="AGB31711.1"/>
    <property type="molecule type" value="Genomic_DNA"/>
</dbReference>
<dbReference type="GeneID" id="71765646"/>
<dbReference type="KEGG" id="npe:Natpe_1835"/>
<dbReference type="AlphaFoldDB" id="L0JMV8"/>
<dbReference type="HOGENOM" id="CLU_793705_0_0_2"/>
<evidence type="ECO:0000313" key="2">
    <source>
        <dbReference type="EMBL" id="AGB31711.1"/>
    </source>
</evidence>
<feature type="region of interest" description="Disordered" evidence="1">
    <location>
        <begin position="181"/>
        <end position="209"/>
    </location>
</feature>
<name>L0JMV8_NATP1</name>
<protein>
    <submittedName>
        <fullName evidence="2">Uncharacterized protein</fullName>
    </submittedName>
</protein>
<dbReference type="RefSeq" id="WP_015298934.1">
    <property type="nucleotide sequence ID" value="NC_019962.1"/>
</dbReference>